<evidence type="ECO:0000256" key="1">
    <source>
        <dbReference type="ARBA" id="ARBA00022857"/>
    </source>
</evidence>
<evidence type="ECO:0000313" key="5">
    <source>
        <dbReference type="EMBL" id="RHN62972.1"/>
    </source>
</evidence>
<keyword evidence="1" id="KW-0521">NADP</keyword>
<evidence type="ECO:0000259" key="3">
    <source>
        <dbReference type="Pfam" id="PF01207"/>
    </source>
</evidence>
<reference evidence="4 7" key="2">
    <citation type="journal article" date="2014" name="BMC Genomics">
        <title>An improved genome release (version Mt4.0) for the model legume Medicago truncatula.</title>
        <authorList>
            <person name="Tang H."/>
            <person name="Krishnakumar V."/>
            <person name="Bidwell S."/>
            <person name="Rosen B."/>
            <person name="Chan A."/>
            <person name="Zhou S."/>
            <person name="Gentzbittel L."/>
            <person name="Childs K.L."/>
            <person name="Yandell M."/>
            <person name="Gundlach H."/>
            <person name="Mayer K.F."/>
            <person name="Schwartz D.C."/>
            <person name="Town C.D."/>
        </authorList>
    </citation>
    <scope>GENOME REANNOTATION</scope>
    <source>
        <strain evidence="4">A17</strain>
        <strain evidence="6 7">cv. Jemalong A17</strain>
    </source>
</reference>
<dbReference type="InterPro" id="IPR013785">
    <property type="entry name" value="Aldolase_TIM"/>
</dbReference>
<keyword evidence="5" id="KW-0560">Oxidoreductase</keyword>
<dbReference type="EnsemblPlants" id="KEH31475">
    <property type="protein sequence ID" value="KEH31475"/>
    <property type="gene ID" value="MTR_4g094902"/>
</dbReference>
<dbReference type="InterPro" id="IPR035587">
    <property type="entry name" value="DUS-like_FMN-bd"/>
</dbReference>
<reference evidence="6" key="3">
    <citation type="submission" date="2015-04" db="UniProtKB">
        <authorList>
            <consortium name="EnsemblPlants"/>
        </authorList>
    </citation>
    <scope>IDENTIFICATION</scope>
    <source>
        <strain evidence="6">cv. Jemalong A17</strain>
    </source>
</reference>
<keyword evidence="2" id="KW-0520">NAD</keyword>
<proteinExistence type="predicted"/>
<accession>A0A072V047</accession>
<organism evidence="4 7">
    <name type="scientific">Medicago truncatula</name>
    <name type="common">Barrel medic</name>
    <name type="synonym">Medicago tribuloides</name>
    <dbReference type="NCBI Taxonomy" id="3880"/>
    <lineage>
        <taxon>Eukaryota</taxon>
        <taxon>Viridiplantae</taxon>
        <taxon>Streptophyta</taxon>
        <taxon>Embryophyta</taxon>
        <taxon>Tracheophyta</taxon>
        <taxon>Spermatophyta</taxon>
        <taxon>Magnoliopsida</taxon>
        <taxon>eudicotyledons</taxon>
        <taxon>Gunneridae</taxon>
        <taxon>Pentapetalae</taxon>
        <taxon>rosids</taxon>
        <taxon>fabids</taxon>
        <taxon>Fabales</taxon>
        <taxon>Fabaceae</taxon>
        <taxon>Papilionoideae</taxon>
        <taxon>50 kb inversion clade</taxon>
        <taxon>NPAAA clade</taxon>
        <taxon>Hologalegina</taxon>
        <taxon>IRL clade</taxon>
        <taxon>Trifolieae</taxon>
        <taxon>Medicago</taxon>
    </lineage>
</organism>
<gene>
    <name evidence="6" type="primary">25493483</name>
    <name evidence="4" type="ordered locus">MTR_4g094902</name>
    <name evidence="5" type="ORF">MtrunA17_Chr4g0053261</name>
</gene>
<dbReference type="HOGENOM" id="CLU_2240587_0_0_1"/>
<evidence type="ECO:0000256" key="2">
    <source>
        <dbReference type="ARBA" id="ARBA00023027"/>
    </source>
</evidence>
<dbReference type="PANTHER" id="PTHR11082">
    <property type="entry name" value="TRNA-DIHYDROURIDINE SYNTHASE"/>
    <property type="match status" value="1"/>
</dbReference>
<dbReference type="PANTHER" id="PTHR11082:SF5">
    <property type="entry name" value="TRNA-DIHYDROURIDINE(16_17) SYNTHASE [NAD(P)(+)]-LIKE"/>
    <property type="match status" value="1"/>
</dbReference>
<protein>
    <submittedName>
        <fullName evidence="5">Putative tRNA-dihydrouridine(16/17) synthase (NAD(P)(+))</fullName>
        <ecNumber evidence="5">1.3.1.88</ecNumber>
    </submittedName>
    <submittedName>
        <fullName evidence="4">tRNA-dihydrouridine synthase-like protein</fullName>
    </submittedName>
</protein>
<dbReference type="EMBL" id="CM001220">
    <property type="protein sequence ID" value="KEH31475.1"/>
    <property type="molecule type" value="Genomic_DNA"/>
</dbReference>
<dbReference type="GO" id="GO:0016491">
    <property type="term" value="F:oxidoreductase activity"/>
    <property type="evidence" value="ECO:0007669"/>
    <property type="project" value="UniProtKB-KW"/>
</dbReference>
<dbReference type="Proteomes" id="UP000265566">
    <property type="component" value="Chromosome 4"/>
</dbReference>
<dbReference type="STRING" id="3880.A0A072V047"/>
<evidence type="ECO:0000313" key="4">
    <source>
        <dbReference type="EMBL" id="KEH31475.1"/>
    </source>
</evidence>
<dbReference type="Pfam" id="PF01207">
    <property type="entry name" value="Dus"/>
    <property type="match status" value="1"/>
</dbReference>
<dbReference type="Proteomes" id="UP000002051">
    <property type="component" value="Chromosome 4"/>
</dbReference>
<dbReference type="EC" id="1.3.1.88" evidence="5"/>
<name>A0A072V047_MEDTR</name>
<dbReference type="Gene3D" id="3.20.20.70">
    <property type="entry name" value="Aldolase class I"/>
    <property type="match status" value="1"/>
</dbReference>
<dbReference type="AlphaFoldDB" id="A0A072V047"/>
<dbReference type="EMBL" id="PSQE01000004">
    <property type="protein sequence ID" value="RHN62972.1"/>
    <property type="molecule type" value="Genomic_DNA"/>
</dbReference>
<evidence type="ECO:0000313" key="7">
    <source>
        <dbReference type="Proteomes" id="UP000002051"/>
    </source>
</evidence>
<evidence type="ECO:0000313" key="6">
    <source>
        <dbReference type="EnsemblPlants" id="KEH31475"/>
    </source>
</evidence>
<sequence>MLKMLEEAGCLLLAVHGRMRNKKDGHKFRADWKTIKAVKEAVRIPVHANGNIRHMDDVKDCLKATGVEGVLSAETLLENPALFAGFCTEEYVSGCAMENNTLPCS</sequence>
<feature type="domain" description="DUS-like FMN-binding" evidence="3">
    <location>
        <begin position="2"/>
        <end position="85"/>
    </location>
</feature>
<reference evidence="5" key="4">
    <citation type="journal article" date="2018" name="Nat. Plants">
        <title>Whole-genome landscape of Medicago truncatula symbiotic genes.</title>
        <authorList>
            <person name="Pecrix Y."/>
            <person name="Gamas P."/>
            <person name="Carrere S."/>
        </authorList>
    </citation>
    <scope>NUCLEOTIDE SEQUENCE</scope>
    <source>
        <tissue evidence="5">Leaves</tissue>
    </source>
</reference>
<reference evidence="4 7" key="1">
    <citation type="journal article" date="2011" name="Nature">
        <title>The Medicago genome provides insight into the evolution of rhizobial symbioses.</title>
        <authorList>
            <person name="Young N.D."/>
            <person name="Debelle F."/>
            <person name="Oldroyd G.E."/>
            <person name="Geurts R."/>
            <person name="Cannon S.B."/>
            <person name="Udvardi M.K."/>
            <person name="Benedito V.A."/>
            <person name="Mayer K.F."/>
            <person name="Gouzy J."/>
            <person name="Schoof H."/>
            <person name="Van de Peer Y."/>
            <person name="Proost S."/>
            <person name="Cook D.R."/>
            <person name="Meyers B.C."/>
            <person name="Spannagl M."/>
            <person name="Cheung F."/>
            <person name="De Mita S."/>
            <person name="Krishnakumar V."/>
            <person name="Gundlach H."/>
            <person name="Zhou S."/>
            <person name="Mudge J."/>
            <person name="Bharti A.K."/>
            <person name="Murray J.D."/>
            <person name="Naoumkina M.A."/>
            <person name="Rosen B."/>
            <person name="Silverstein K.A."/>
            <person name="Tang H."/>
            <person name="Rombauts S."/>
            <person name="Zhao P.X."/>
            <person name="Zhou P."/>
            <person name="Barbe V."/>
            <person name="Bardou P."/>
            <person name="Bechner M."/>
            <person name="Bellec A."/>
            <person name="Berger A."/>
            <person name="Berges H."/>
            <person name="Bidwell S."/>
            <person name="Bisseling T."/>
            <person name="Choisne N."/>
            <person name="Couloux A."/>
            <person name="Denny R."/>
            <person name="Deshpande S."/>
            <person name="Dai X."/>
            <person name="Doyle J.J."/>
            <person name="Dudez A.M."/>
            <person name="Farmer A.D."/>
            <person name="Fouteau S."/>
            <person name="Franken C."/>
            <person name="Gibelin C."/>
            <person name="Gish J."/>
            <person name="Goldstein S."/>
            <person name="Gonzalez A.J."/>
            <person name="Green P.J."/>
            <person name="Hallab A."/>
            <person name="Hartog M."/>
            <person name="Hua A."/>
            <person name="Humphray S.J."/>
            <person name="Jeong D.H."/>
            <person name="Jing Y."/>
            <person name="Jocker A."/>
            <person name="Kenton S.M."/>
            <person name="Kim D.J."/>
            <person name="Klee K."/>
            <person name="Lai H."/>
            <person name="Lang C."/>
            <person name="Lin S."/>
            <person name="Macmil S.L."/>
            <person name="Magdelenat G."/>
            <person name="Matthews L."/>
            <person name="McCorrison J."/>
            <person name="Monaghan E.L."/>
            <person name="Mun J.H."/>
            <person name="Najar F.Z."/>
            <person name="Nicholson C."/>
            <person name="Noirot C."/>
            <person name="O'Bleness M."/>
            <person name="Paule C.R."/>
            <person name="Poulain J."/>
            <person name="Prion F."/>
            <person name="Qin B."/>
            <person name="Qu C."/>
            <person name="Retzel E.F."/>
            <person name="Riddle C."/>
            <person name="Sallet E."/>
            <person name="Samain S."/>
            <person name="Samson N."/>
            <person name="Sanders I."/>
            <person name="Saurat O."/>
            <person name="Scarpelli C."/>
            <person name="Schiex T."/>
            <person name="Segurens B."/>
            <person name="Severin A.J."/>
            <person name="Sherrier D.J."/>
            <person name="Shi R."/>
            <person name="Sims S."/>
            <person name="Singer S.R."/>
            <person name="Sinharoy S."/>
            <person name="Sterck L."/>
            <person name="Viollet A."/>
            <person name="Wang B.B."/>
            <person name="Wang K."/>
            <person name="Wang M."/>
            <person name="Wang X."/>
            <person name="Warfsmann J."/>
            <person name="Weissenbach J."/>
            <person name="White D.D."/>
            <person name="White J.D."/>
            <person name="Wiley G.B."/>
            <person name="Wincker P."/>
            <person name="Xing Y."/>
            <person name="Yang L."/>
            <person name="Yao Z."/>
            <person name="Ying F."/>
            <person name="Zhai J."/>
            <person name="Zhou L."/>
            <person name="Zuber A."/>
            <person name="Denarie J."/>
            <person name="Dixon R.A."/>
            <person name="May G.D."/>
            <person name="Schwartz D.C."/>
            <person name="Rogers J."/>
            <person name="Quetier F."/>
            <person name="Town C.D."/>
            <person name="Roe B.A."/>
        </authorList>
    </citation>
    <scope>NUCLEOTIDE SEQUENCE [LARGE SCALE GENOMIC DNA]</scope>
    <source>
        <strain evidence="4">A17</strain>
        <strain evidence="6 7">cv. Jemalong A17</strain>
    </source>
</reference>
<dbReference type="SUPFAM" id="SSF51395">
    <property type="entry name" value="FMN-linked oxidoreductases"/>
    <property type="match status" value="1"/>
</dbReference>
<dbReference type="Gramene" id="rna25614">
    <property type="protein sequence ID" value="RHN62972.1"/>
    <property type="gene ID" value="gene25614"/>
</dbReference>
<keyword evidence="7" id="KW-1185">Reference proteome</keyword>